<name>A0A382CID3_9ZZZZ</name>
<accession>A0A382CID3</accession>
<evidence type="ECO:0000256" key="1">
    <source>
        <dbReference type="SAM" id="Phobius"/>
    </source>
</evidence>
<protein>
    <submittedName>
        <fullName evidence="2">Uncharacterized protein</fullName>
    </submittedName>
</protein>
<feature type="transmembrane region" description="Helical" evidence="1">
    <location>
        <begin position="45"/>
        <end position="63"/>
    </location>
</feature>
<dbReference type="AlphaFoldDB" id="A0A382CID3"/>
<feature type="transmembrane region" description="Helical" evidence="1">
    <location>
        <begin position="6"/>
        <end position="24"/>
    </location>
</feature>
<keyword evidence="1" id="KW-0812">Transmembrane</keyword>
<dbReference type="EMBL" id="UINC01034550">
    <property type="protein sequence ID" value="SVB25572.1"/>
    <property type="molecule type" value="Genomic_DNA"/>
</dbReference>
<proteinExistence type="predicted"/>
<reference evidence="2" key="1">
    <citation type="submission" date="2018-05" db="EMBL/GenBank/DDBJ databases">
        <authorList>
            <person name="Lanie J.A."/>
            <person name="Ng W.-L."/>
            <person name="Kazmierczak K.M."/>
            <person name="Andrzejewski T.M."/>
            <person name="Davidsen T.M."/>
            <person name="Wayne K.J."/>
            <person name="Tettelin H."/>
            <person name="Glass J.I."/>
            <person name="Rusch D."/>
            <person name="Podicherti R."/>
            <person name="Tsui H.-C.T."/>
            <person name="Winkler M.E."/>
        </authorList>
    </citation>
    <scope>NUCLEOTIDE SEQUENCE</scope>
</reference>
<keyword evidence="1" id="KW-1133">Transmembrane helix</keyword>
<evidence type="ECO:0000313" key="2">
    <source>
        <dbReference type="EMBL" id="SVB25572.1"/>
    </source>
</evidence>
<organism evidence="2">
    <name type="scientific">marine metagenome</name>
    <dbReference type="NCBI Taxonomy" id="408172"/>
    <lineage>
        <taxon>unclassified sequences</taxon>
        <taxon>metagenomes</taxon>
        <taxon>ecological metagenomes</taxon>
    </lineage>
</organism>
<sequence length="75" mass="8505">MMRYDWLTLPLGVGGLGGAYMLYFRERSRCDRAGCRLVGQRTTITLLRIAFAVVVVALLLRLFPSWTADVLQRLS</sequence>
<gene>
    <name evidence="2" type="ORF">METZ01_LOCUS178426</name>
</gene>
<keyword evidence="1" id="KW-0472">Membrane</keyword>